<dbReference type="EMBL" id="VTXO01000007">
    <property type="protein sequence ID" value="NOI82333.1"/>
    <property type="molecule type" value="Genomic_DNA"/>
</dbReference>
<gene>
    <name evidence="1" type="ORF">F0237_16820</name>
</gene>
<sequence length="343" mass="38477">MFNVVSEYPERFSSQEHRVLKIIHTYIQKLGLDLSGQNVLTEVGSNNYLYTPIIAALSGAKRVYAWTADTKYGKGQDIVDRCLSLAERMEVNKQIEFSINCREKRHIASADIITNSGFIRPIDRAFISSIERTDCVIPLMYEEWEHRAADLDLEVCKEKNISVAGTWENHPDLMIFSGTGQLAVKLVMEAGYEVYRNKVAIWSSDEFGLAAKSAFKGAGASHVELFNDRDKLLKSLNEFDVIYFCDYAEKLPLIGDNGILSVTDIVTKNPGIGVVHLFGNIDANYCIKSGIDIYPRKNGYSETMTETLAYLGPEPVIALTIAGFKVAEYLRKQENDTLCQPMV</sequence>
<evidence type="ECO:0000313" key="2">
    <source>
        <dbReference type="Proteomes" id="UP000572722"/>
    </source>
</evidence>
<dbReference type="AlphaFoldDB" id="A0AAE5GT77"/>
<dbReference type="RefSeq" id="WP_171323792.1">
    <property type="nucleotide sequence ID" value="NZ_VTXO01000007.1"/>
</dbReference>
<protein>
    <submittedName>
        <fullName evidence="1">Uncharacterized protein</fullName>
    </submittedName>
</protein>
<dbReference type="Proteomes" id="UP000572722">
    <property type="component" value="Unassembled WGS sequence"/>
</dbReference>
<accession>A0AAE5GT77</accession>
<proteinExistence type="predicted"/>
<name>A0AAE5GT77_9VIBR</name>
<organism evidence="1 2">
    <name type="scientific">Vibrio tubiashii</name>
    <dbReference type="NCBI Taxonomy" id="29498"/>
    <lineage>
        <taxon>Bacteria</taxon>
        <taxon>Pseudomonadati</taxon>
        <taxon>Pseudomonadota</taxon>
        <taxon>Gammaproteobacteria</taxon>
        <taxon>Vibrionales</taxon>
        <taxon>Vibrionaceae</taxon>
        <taxon>Vibrio</taxon>
        <taxon>Vibrio oreintalis group</taxon>
    </lineage>
</organism>
<comment type="caution">
    <text evidence="1">The sequence shown here is derived from an EMBL/GenBank/DDBJ whole genome shotgun (WGS) entry which is preliminary data.</text>
</comment>
<evidence type="ECO:0000313" key="1">
    <source>
        <dbReference type="EMBL" id="NOI82333.1"/>
    </source>
</evidence>
<reference evidence="1 2" key="1">
    <citation type="submission" date="2019-08" db="EMBL/GenBank/DDBJ databases">
        <title>Draft genome sequencing and comparative genomics of hatchery-associated Vibrios.</title>
        <authorList>
            <person name="Kehlet-Delgado H."/>
            <person name="Mueller R.S."/>
        </authorList>
    </citation>
    <scope>NUCLEOTIDE SEQUENCE [LARGE SCALE GENOMIC DNA]</scope>
    <source>
        <strain evidence="1 2">01-65-5-1</strain>
    </source>
</reference>